<proteinExistence type="predicted"/>
<gene>
    <name evidence="2" type="ORF">OIDMADRAFT_26872</name>
</gene>
<evidence type="ECO:0000313" key="3">
    <source>
        <dbReference type="Proteomes" id="UP000054321"/>
    </source>
</evidence>
<protein>
    <submittedName>
        <fullName evidence="2">Uncharacterized protein</fullName>
    </submittedName>
</protein>
<organism evidence="2 3">
    <name type="scientific">Oidiodendron maius (strain Zn)</name>
    <dbReference type="NCBI Taxonomy" id="913774"/>
    <lineage>
        <taxon>Eukaryota</taxon>
        <taxon>Fungi</taxon>
        <taxon>Dikarya</taxon>
        <taxon>Ascomycota</taxon>
        <taxon>Pezizomycotina</taxon>
        <taxon>Leotiomycetes</taxon>
        <taxon>Leotiomycetes incertae sedis</taxon>
        <taxon>Myxotrichaceae</taxon>
        <taxon>Oidiodendron</taxon>
    </lineage>
</organism>
<name>A0A0C3CZ16_OIDMZ</name>
<dbReference type="HOGENOM" id="CLU_966741_0_0_1"/>
<feature type="region of interest" description="Disordered" evidence="1">
    <location>
        <begin position="101"/>
        <end position="125"/>
    </location>
</feature>
<reference evidence="3" key="2">
    <citation type="submission" date="2015-01" db="EMBL/GenBank/DDBJ databases">
        <title>Evolutionary Origins and Diversification of the Mycorrhizal Mutualists.</title>
        <authorList>
            <consortium name="DOE Joint Genome Institute"/>
            <consortium name="Mycorrhizal Genomics Consortium"/>
            <person name="Kohler A."/>
            <person name="Kuo A."/>
            <person name="Nagy L.G."/>
            <person name="Floudas D."/>
            <person name="Copeland A."/>
            <person name="Barry K.W."/>
            <person name="Cichocki N."/>
            <person name="Veneault-Fourrey C."/>
            <person name="LaButti K."/>
            <person name="Lindquist E.A."/>
            <person name="Lipzen A."/>
            <person name="Lundell T."/>
            <person name="Morin E."/>
            <person name="Murat C."/>
            <person name="Riley R."/>
            <person name="Ohm R."/>
            <person name="Sun H."/>
            <person name="Tunlid A."/>
            <person name="Henrissat B."/>
            <person name="Grigoriev I.V."/>
            <person name="Hibbett D.S."/>
            <person name="Martin F."/>
        </authorList>
    </citation>
    <scope>NUCLEOTIDE SEQUENCE [LARGE SCALE GENOMIC DNA]</scope>
    <source>
        <strain evidence="3">Zn</strain>
    </source>
</reference>
<sequence>MAVAPPPPSPPSWPYEVSLCPVGRKYIGRRSFDHDLHVKRTYTYSSADVDCELKLGMRTESVRFNPSRPMAPPFLEHREGPFARVAPMVKFNYSRSQLAVERPGEMRRSQARPKATSVRLPPINYPTQLSERGKWENGILLRRRIDRHVDFEKMLRDSHVRQTSLTAALVPSPVMNEQLFLSKRKTSPSRPRNNGGASAIGAGRTNPPLLLPRPSPPRDLRARHIFPLMHKRDDSGLLRRDNGGWTARSDPSHWACQVVGASPPRAWLFHSQGNRALTRASVPQKNGD</sequence>
<keyword evidence="3" id="KW-1185">Reference proteome</keyword>
<dbReference type="EMBL" id="KN832873">
    <property type="protein sequence ID" value="KIN04259.1"/>
    <property type="molecule type" value="Genomic_DNA"/>
</dbReference>
<evidence type="ECO:0000256" key="1">
    <source>
        <dbReference type="SAM" id="MobiDB-lite"/>
    </source>
</evidence>
<accession>A0A0C3CZ16</accession>
<dbReference type="InParanoid" id="A0A0C3CZ16"/>
<reference evidence="2 3" key="1">
    <citation type="submission" date="2014-04" db="EMBL/GenBank/DDBJ databases">
        <authorList>
            <consortium name="DOE Joint Genome Institute"/>
            <person name="Kuo A."/>
            <person name="Martino E."/>
            <person name="Perotto S."/>
            <person name="Kohler A."/>
            <person name="Nagy L.G."/>
            <person name="Floudas D."/>
            <person name="Copeland A."/>
            <person name="Barry K.W."/>
            <person name="Cichocki N."/>
            <person name="Veneault-Fourrey C."/>
            <person name="LaButti K."/>
            <person name="Lindquist E.A."/>
            <person name="Lipzen A."/>
            <person name="Lundell T."/>
            <person name="Morin E."/>
            <person name="Murat C."/>
            <person name="Sun H."/>
            <person name="Tunlid A."/>
            <person name="Henrissat B."/>
            <person name="Grigoriev I.V."/>
            <person name="Hibbett D.S."/>
            <person name="Martin F."/>
            <person name="Nordberg H.P."/>
            <person name="Cantor M.N."/>
            <person name="Hua S.X."/>
        </authorList>
    </citation>
    <scope>NUCLEOTIDE SEQUENCE [LARGE SCALE GENOMIC DNA]</scope>
    <source>
        <strain evidence="2 3">Zn</strain>
    </source>
</reference>
<feature type="region of interest" description="Disordered" evidence="1">
    <location>
        <begin position="183"/>
        <end position="215"/>
    </location>
</feature>
<evidence type="ECO:0000313" key="2">
    <source>
        <dbReference type="EMBL" id="KIN04259.1"/>
    </source>
</evidence>
<dbReference type="AlphaFoldDB" id="A0A0C3CZ16"/>
<dbReference type="Proteomes" id="UP000054321">
    <property type="component" value="Unassembled WGS sequence"/>
</dbReference>